<name>A0A9C6WX04_FRAOC</name>
<gene>
    <name evidence="3" type="primary">LOC113203217</name>
</gene>
<keyword evidence="1" id="KW-0812">Transmembrane</keyword>
<keyword evidence="2" id="KW-1185">Reference proteome</keyword>
<sequence>MEQSVRAVRRPRPRAVVVLEDVVVAVHDLHAVEARSEAPTEVLDRDQRTVRVPEVCRGCRLAATRVQCCDKCQVELVCDQAHHSVQHRRHRIYRQSSFRTRTKSRSSSSWFPVGSVIRWFVATLCVLALLPPRAMAAPTGAPSPSTQPKWVNPCGLNTKEVEQDLEYQGESQTVADIIQRIVTLSKNALDHAVSFRVKYVEETFQKDYSDHHGLWKEHKYYWLPQIPKELGDKVDEGHLQKQKLEDALKDIYQYLQKYAVGLEQVVLDQKANGGSFKKEFDIEESRLRNVLCEVQVAMAEQGVIQHPDVTPDIMSGEFRDPNMSTGWRNVRDWIILREYMNGLEYIIQMLEYFNRPQ</sequence>
<organism evidence="2 3">
    <name type="scientific">Frankliniella occidentalis</name>
    <name type="common">Western flower thrips</name>
    <name type="synonym">Euthrips occidentalis</name>
    <dbReference type="NCBI Taxonomy" id="133901"/>
    <lineage>
        <taxon>Eukaryota</taxon>
        <taxon>Metazoa</taxon>
        <taxon>Ecdysozoa</taxon>
        <taxon>Arthropoda</taxon>
        <taxon>Hexapoda</taxon>
        <taxon>Insecta</taxon>
        <taxon>Pterygota</taxon>
        <taxon>Neoptera</taxon>
        <taxon>Paraneoptera</taxon>
        <taxon>Thysanoptera</taxon>
        <taxon>Terebrantia</taxon>
        <taxon>Thripoidea</taxon>
        <taxon>Thripidae</taxon>
        <taxon>Frankliniella</taxon>
    </lineage>
</organism>
<evidence type="ECO:0000313" key="3">
    <source>
        <dbReference type="RefSeq" id="XP_052124831.1"/>
    </source>
</evidence>
<protein>
    <submittedName>
        <fullName evidence="3">Uncharacterized protein LOC113203217 isoform X1</fullName>
    </submittedName>
</protein>
<proteinExistence type="predicted"/>
<evidence type="ECO:0000313" key="2">
    <source>
        <dbReference type="Proteomes" id="UP000504606"/>
    </source>
</evidence>
<dbReference type="OrthoDB" id="6049566at2759"/>
<evidence type="ECO:0000256" key="1">
    <source>
        <dbReference type="SAM" id="Phobius"/>
    </source>
</evidence>
<accession>A0A9C6WX04</accession>
<reference evidence="3" key="1">
    <citation type="submission" date="2025-08" db="UniProtKB">
        <authorList>
            <consortium name="RefSeq"/>
        </authorList>
    </citation>
    <scope>IDENTIFICATION</scope>
    <source>
        <tissue evidence="3">Whole organism</tissue>
    </source>
</reference>
<dbReference type="RefSeq" id="XP_052124831.1">
    <property type="nucleotide sequence ID" value="XM_052268871.1"/>
</dbReference>
<keyword evidence="1" id="KW-0472">Membrane</keyword>
<dbReference type="Proteomes" id="UP000504606">
    <property type="component" value="Unplaced"/>
</dbReference>
<keyword evidence="1" id="KW-1133">Transmembrane helix</keyword>
<dbReference type="GeneID" id="113203217"/>
<dbReference type="AlphaFoldDB" id="A0A9C6WX04"/>
<feature type="transmembrane region" description="Helical" evidence="1">
    <location>
        <begin position="109"/>
        <end position="130"/>
    </location>
</feature>